<evidence type="ECO:0000313" key="2">
    <source>
        <dbReference type="Proteomes" id="UP000186922"/>
    </source>
</evidence>
<gene>
    <name evidence="1" type="primary">RvY_11233</name>
    <name evidence="1" type="synonym">RvY_11233.3</name>
    <name evidence="1" type="ORF">RvY_11233-3</name>
</gene>
<name>A0A1D1VN72_RAMVA</name>
<accession>A0A1D1VN72</accession>
<organism evidence="1 2">
    <name type="scientific">Ramazzottius varieornatus</name>
    <name type="common">Water bear</name>
    <name type="synonym">Tardigrade</name>
    <dbReference type="NCBI Taxonomy" id="947166"/>
    <lineage>
        <taxon>Eukaryota</taxon>
        <taxon>Metazoa</taxon>
        <taxon>Ecdysozoa</taxon>
        <taxon>Tardigrada</taxon>
        <taxon>Eutardigrada</taxon>
        <taxon>Parachela</taxon>
        <taxon>Hypsibioidea</taxon>
        <taxon>Ramazzottiidae</taxon>
        <taxon>Ramazzottius</taxon>
    </lineage>
</organism>
<evidence type="ECO:0000313" key="1">
    <source>
        <dbReference type="EMBL" id="GAV00374.1"/>
    </source>
</evidence>
<sequence length="80" mass="9426">MDHQLFQLFLPWRKDPHYEHRIHAYFTSVVLSLLSFADGDSDCAKSWSENSVRVRGRSIHNASRWRNKLQSEGSVPFENH</sequence>
<keyword evidence="2" id="KW-1185">Reference proteome</keyword>
<dbReference type="EMBL" id="BDGG01000006">
    <property type="protein sequence ID" value="GAV00374.1"/>
    <property type="molecule type" value="Genomic_DNA"/>
</dbReference>
<protein>
    <submittedName>
        <fullName evidence="1">Uncharacterized protein</fullName>
    </submittedName>
</protein>
<reference evidence="1 2" key="1">
    <citation type="journal article" date="2016" name="Nat. Commun.">
        <title>Extremotolerant tardigrade genome and improved radiotolerance of human cultured cells by tardigrade-unique protein.</title>
        <authorList>
            <person name="Hashimoto T."/>
            <person name="Horikawa D.D."/>
            <person name="Saito Y."/>
            <person name="Kuwahara H."/>
            <person name="Kozuka-Hata H."/>
            <person name="Shin-I T."/>
            <person name="Minakuchi Y."/>
            <person name="Ohishi K."/>
            <person name="Motoyama A."/>
            <person name="Aizu T."/>
            <person name="Enomoto A."/>
            <person name="Kondo K."/>
            <person name="Tanaka S."/>
            <person name="Hara Y."/>
            <person name="Koshikawa S."/>
            <person name="Sagara H."/>
            <person name="Miura T."/>
            <person name="Yokobori S."/>
            <person name="Miyagawa K."/>
            <person name="Suzuki Y."/>
            <person name="Kubo T."/>
            <person name="Oyama M."/>
            <person name="Kohara Y."/>
            <person name="Fujiyama A."/>
            <person name="Arakawa K."/>
            <person name="Katayama T."/>
            <person name="Toyoda A."/>
            <person name="Kunieda T."/>
        </authorList>
    </citation>
    <scope>NUCLEOTIDE SEQUENCE [LARGE SCALE GENOMIC DNA]</scope>
    <source>
        <strain evidence="1 2">YOKOZUNA-1</strain>
    </source>
</reference>
<dbReference type="Proteomes" id="UP000186922">
    <property type="component" value="Unassembled WGS sequence"/>
</dbReference>
<proteinExistence type="predicted"/>
<dbReference type="AlphaFoldDB" id="A0A1D1VN72"/>
<comment type="caution">
    <text evidence="1">The sequence shown here is derived from an EMBL/GenBank/DDBJ whole genome shotgun (WGS) entry which is preliminary data.</text>
</comment>